<dbReference type="GO" id="GO:0008260">
    <property type="term" value="F:succinyl-CoA:3-oxo-acid CoA-transferase activity"/>
    <property type="evidence" value="ECO:0007669"/>
    <property type="project" value="UniProtKB-EC"/>
</dbReference>
<comment type="caution">
    <text evidence="2">The sequence shown here is derived from an EMBL/GenBank/DDBJ whole genome shotgun (WGS) entry which is preliminary data.</text>
</comment>
<name>A0ABN7Q4I4_9BURK</name>
<dbReference type="InterPro" id="IPR037171">
    <property type="entry name" value="NagB/RpiA_transferase-like"/>
</dbReference>
<dbReference type="Proteomes" id="UP000672657">
    <property type="component" value="Unassembled WGS sequence"/>
</dbReference>
<evidence type="ECO:0000313" key="2">
    <source>
        <dbReference type="EMBL" id="CAG2145806.1"/>
    </source>
</evidence>
<protein>
    <submittedName>
        <fullName evidence="2">Succinyl-CoA:3-ketoacid coenzyme A transferase subunit B</fullName>
        <ecNumber evidence="2">2.8.3.5</ecNumber>
    </submittedName>
</protein>
<sequence length="192" mass="20588">MVWTTDEMVERATTHINDGDFVYLGPGLPAAVAGRIPADTEVWLHVHDGIPGFMHYPTDDFMDAGFIAGNQEQCAEARSREIYHSTDSFAEMTSLSMDLAILDASGEHGDGMDIARWAIGCGAKQVVLLLGGVRGIQDITDVLTGSRGGGVAYRVISDQAVIDVTDQGMAFVERAMGVPPAETEKPESLQFA</sequence>
<dbReference type="PANTHER" id="PTHR13707">
    <property type="entry name" value="KETOACID-COENZYME A TRANSFERASE"/>
    <property type="match status" value="1"/>
</dbReference>
<organism evidence="2 3">
    <name type="scientific">Cupriavidus numazuensis</name>
    <dbReference type="NCBI Taxonomy" id="221992"/>
    <lineage>
        <taxon>Bacteria</taxon>
        <taxon>Pseudomonadati</taxon>
        <taxon>Pseudomonadota</taxon>
        <taxon>Betaproteobacteria</taxon>
        <taxon>Burkholderiales</taxon>
        <taxon>Burkholderiaceae</taxon>
        <taxon>Cupriavidus</taxon>
    </lineage>
</organism>
<dbReference type="EC" id="2.8.3.5" evidence="2"/>
<accession>A0ABN7Q4I4</accession>
<dbReference type="InterPro" id="IPR004165">
    <property type="entry name" value="CoA_trans_fam_I"/>
</dbReference>
<dbReference type="Gene3D" id="3.40.1080.10">
    <property type="entry name" value="Glutaconate Coenzyme A-transferase"/>
    <property type="match status" value="1"/>
</dbReference>
<proteinExistence type="predicted"/>
<dbReference type="PANTHER" id="PTHR13707:SF60">
    <property type="entry name" value="ACETATE COA-TRANSFERASE SUBUNIT ALPHA"/>
    <property type="match status" value="1"/>
</dbReference>
<dbReference type="RefSeq" id="WP_211953872.1">
    <property type="nucleotide sequence ID" value="NZ_CAJPVI010000015.1"/>
</dbReference>
<keyword evidence="1 2" id="KW-0808">Transferase</keyword>
<keyword evidence="3" id="KW-1185">Reference proteome</keyword>
<dbReference type="SMART" id="SM00882">
    <property type="entry name" value="CoA_trans"/>
    <property type="match status" value="1"/>
</dbReference>
<evidence type="ECO:0000313" key="3">
    <source>
        <dbReference type="Proteomes" id="UP000672657"/>
    </source>
</evidence>
<dbReference type="EMBL" id="CAJPVI010000015">
    <property type="protein sequence ID" value="CAG2145806.1"/>
    <property type="molecule type" value="Genomic_DNA"/>
</dbReference>
<gene>
    <name evidence="2" type="primary">scoB_2</name>
    <name evidence="2" type="ORF">LMG26411_02810</name>
</gene>
<reference evidence="2 3" key="1">
    <citation type="submission" date="2021-03" db="EMBL/GenBank/DDBJ databases">
        <authorList>
            <person name="Peeters C."/>
        </authorList>
    </citation>
    <scope>NUCLEOTIDE SEQUENCE [LARGE SCALE GENOMIC DNA]</scope>
    <source>
        <strain evidence="2 3">LMG 26411</strain>
    </source>
</reference>
<evidence type="ECO:0000256" key="1">
    <source>
        <dbReference type="ARBA" id="ARBA00022679"/>
    </source>
</evidence>
<dbReference type="SUPFAM" id="SSF100950">
    <property type="entry name" value="NagB/RpiA/CoA transferase-like"/>
    <property type="match status" value="1"/>
</dbReference>